<feature type="compositionally biased region" description="Basic and acidic residues" evidence="1">
    <location>
        <begin position="51"/>
        <end position="68"/>
    </location>
</feature>
<evidence type="ECO:0000256" key="1">
    <source>
        <dbReference type="SAM" id="MobiDB-lite"/>
    </source>
</evidence>
<evidence type="ECO:0000313" key="3">
    <source>
        <dbReference type="Proteomes" id="UP000030640"/>
    </source>
</evidence>
<keyword evidence="3" id="KW-1185">Reference proteome</keyword>
<dbReference type="EMBL" id="KI965545">
    <property type="protein sequence ID" value="EUD64104.1"/>
    <property type="molecule type" value="Genomic_DNA"/>
</dbReference>
<name>W7A4T2_9APIC</name>
<feature type="compositionally biased region" description="Acidic residues" evidence="1">
    <location>
        <begin position="86"/>
        <end position="95"/>
    </location>
</feature>
<proteinExistence type="predicted"/>
<feature type="compositionally biased region" description="Polar residues" evidence="1">
    <location>
        <begin position="131"/>
        <end position="144"/>
    </location>
</feature>
<accession>W7A4T2</accession>
<protein>
    <submittedName>
        <fullName evidence="2">Uncharacterized protein</fullName>
    </submittedName>
</protein>
<evidence type="ECO:0000313" key="2">
    <source>
        <dbReference type="EMBL" id="EUD64104.1"/>
    </source>
</evidence>
<reference evidence="2 3" key="1">
    <citation type="submission" date="2013-02" db="EMBL/GenBank/DDBJ databases">
        <title>The Genome Sequence of Plasmodium inui San Antonio 1.</title>
        <authorList>
            <consortium name="The Broad Institute Genome Sequencing Platform"/>
            <consortium name="The Broad Institute Genome Sequencing Center for Infectious Disease"/>
            <person name="Neafsey D."/>
            <person name="Cheeseman I."/>
            <person name="Volkman S."/>
            <person name="Adams J."/>
            <person name="Walker B."/>
            <person name="Young S.K."/>
            <person name="Zeng Q."/>
            <person name="Gargeya S."/>
            <person name="Fitzgerald M."/>
            <person name="Haas B."/>
            <person name="Abouelleil A."/>
            <person name="Alvarado L."/>
            <person name="Arachchi H.M."/>
            <person name="Berlin A.M."/>
            <person name="Chapman S.B."/>
            <person name="Dewar J."/>
            <person name="Goldberg J."/>
            <person name="Griggs A."/>
            <person name="Gujja S."/>
            <person name="Hansen M."/>
            <person name="Howarth C."/>
            <person name="Imamovic A."/>
            <person name="Larimer J."/>
            <person name="McCowan C."/>
            <person name="Murphy C."/>
            <person name="Neiman D."/>
            <person name="Pearson M."/>
            <person name="Priest M."/>
            <person name="Roberts A."/>
            <person name="Saif S."/>
            <person name="Shea T."/>
            <person name="Sisk P."/>
            <person name="Sykes S."/>
            <person name="Wortman J."/>
            <person name="Nusbaum C."/>
            <person name="Birren B."/>
        </authorList>
    </citation>
    <scope>NUCLEOTIDE SEQUENCE [LARGE SCALE GENOMIC DNA]</scope>
    <source>
        <strain evidence="2 3">San Antonio 1</strain>
    </source>
</reference>
<organism evidence="2 3">
    <name type="scientific">Plasmodium inui San Antonio 1</name>
    <dbReference type="NCBI Taxonomy" id="1237626"/>
    <lineage>
        <taxon>Eukaryota</taxon>
        <taxon>Sar</taxon>
        <taxon>Alveolata</taxon>
        <taxon>Apicomplexa</taxon>
        <taxon>Aconoidasida</taxon>
        <taxon>Haemosporida</taxon>
        <taxon>Plasmodiidae</taxon>
        <taxon>Plasmodium</taxon>
        <taxon>Plasmodium (Plasmodium)</taxon>
    </lineage>
</organism>
<sequence length="144" mass="16041">MRGKKARPRAVVTLVIRKGRKGRKRCTERERSNRTTYGTQGQDYKIKGRYARRDGGHAQAEGERRGLTKTDQVLELLSKGAAREGGDEESETTGGEEERGPQRSPSGRDETPQGTGKGTMEYNRNNKRIGKSQSSREATTQSQD</sequence>
<dbReference type="RefSeq" id="XP_008819309.1">
    <property type="nucleotide sequence ID" value="XM_008821087.1"/>
</dbReference>
<dbReference type="Proteomes" id="UP000030640">
    <property type="component" value="Unassembled WGS sequence"/>
</dbReference>
<dbReference type="AlphaFoldDB" id="W7A4T2"/>
<dbReference type="GeneID" id="20040790"/>
<dbReference type="VEuPathDB" id="PlasmoDB:C922_05516"/>
<feature type="compositionally biased region" description="Basic and acidic residues" evidence="1">
    <location>
        <begin position="96"/>
        <end position="111"/>
    </location>
</feature>
<gene>
    <name evidence="2" type="ORF">C922_05516</name>
</gene>
<feature type="region of interest" description="Disordered" evidence="1">
    <location>
        <begin position="18"/>
        <end position="144"/>
    </location>
</feature>